<reference evidence="2 3" key="1">
    <citation type="submission" date="2019-09" db="EMBL/GenBank/DDBJ databases">
        <title>Phylogeny of genus Pseudoclavibacter and closely related genus.</title>
        <authorList>
            <person name="Li Y."/>
        </authorList>
    </citation>
    <scope>NUCLEOTIDE SEQUENCE [LARGE SCALE GENOMIC DNA]</scope>
    <source>
        <strain evidence="2 3">DSM 23821</strain>
    </source>
</reference>
<dbReference type="InterPro" id="IPR045596">
    <property type="entry name" value="DUF6459"/>
</dbReference>
<sequence length="139" mass="15405">MRIVPPHAPEPQDSVDWFDPQPASTASLPDPEPLVSNLALCVIEAMAGVRDIEQLARWVSADVYRALLVRVQHAARARTARRQSAKRPNVHVQLTTLQSPTDGVIEAVVVMDVGPRVRAIAMRLDGMDRRWRATSLNVL</sequence>
<feature type="region of interest" description="Disordered" evidence="1">
    <location>
        <begin position="1"/>
        <end position="30"/>
    </location>
</feature>
<dbReference type="Pfam" id="PF20060">
    <property type="entry name" value="DUF6459"/>
    <property type="match status" value="1"/>
</dbReference>
<keyword evidence="3" id="KW-1185">Reference proteome</keyword>
<organism evidence="2 3">
    <name type="scientific">Pseudoclavibacter chungangensis</name>
    <dbReference type="NCBI Taxonomy" id="587635"/>
    <lineage>
        <taxon>Bacteria</taxon>
        <taxon>Bacillati</taxon>
        <taxon>Actinomycetota</taxon>
        <taxon>Actinomycetes</taxon>
        <taxon>Micrococcales</taxon>
        <taxon>Microbacteriaceae</taxon>
        <taxon>Pseudoclavibacter</taxon>
    </lineage>
</organism>
<gene>
    <name evidence="2" type="ORF">F8O01_06160</name>
</gene>
<evidence type="ECO:0000313" key="3">
    <source>
        <dbReference type="Proteomes" id="UP000467240"/>
    </source>
</evidence>
<accession>A0A7J5C063</accession>
<evidence type="ECO:0000256" key="1">
    <source>
        <dbReference type="SAM" id="MobiDB-lite"/>
    </source>
</evidence>
<dbReference type="AlphaFoldDB" id="A0A7J5C063"/>
<dbReference type="Proteomes" id="UP000467240">
    <property type="component" value="Unassembled WGS sequence"/>
</dbReference>
<evidence type="ECO:0000313" key="2">
    <source>
        <dbReference type="EMBL" id="KAB1659553.1"/>
    </source>
</evidence>
<comment type="caution">
    <text evidence="2">The sequence shown here is derived from an EMBL/GenBank/DDBJ whole genome shotgun (WGS) entry which is preliminary data.</text>
</comment>
<proteinExistence type="predicted"/>
<name>A0A7J5C063_9MICO</name>
<protein>
    <submittedName>
        <fullName evidence="2">3-hydroxyacyl-CoA dehydrogenase</fullName>
    </submittedName>
</protein>
<dbReference type="OrthoDB" id="3266345at2"/>
<dbReference type="EMBL" id="WBJZ01000006">
    <property type="protein sequence ID" value="KAB1659553.1"/>
    <property type="molecule type" value="Genomic_DNA"/>
</dbReference>